<dbReference type="AlphaFoldDB" id="A0AAU9CW41"/>
<comment type="similarity">
    <text evidence="1">Belongs to the peptidase C59 family.</text>
</comment>
<evidence type="ECO:0000259" key="3">
    <source>
        <dbReference type="Pfam" id="PF02275"/>
    </source>
</evidence>
<dbReference type="SUPFAM" id="SSF56235">
    <property type="entry name" value="N-terminal nucleophile aminohydrolases (Ntn hydrolases)"/>
    <property type="match status" value="1"/>
</dbReference>
<evidence type="ECO:0000313" key="4">
    <source>
        <dbReference type="EMBL" id="BDR58207.1"/>
    </source>
</evidence>
<evidence type="ECO:0000313" key="5">
    <source>
        <dbReference type="Proteomes" id="UP001321861"/>
    </source>
</evidence>
<reference evidence="4 5" key="1">
    <citation type="journal article" date="2023" name="Microbiol. Spectr.">
        <title>Symbiosis of Carpenter Bees with Uncharacterized Lactic Acid Bacteria Showing NAD Auxotrophy.</title>
        <authorList>
            <person name="Kawasaki S."/>
            <person name="Ozawa K."/>
            <person name="Mori T."/>
            <person name="Yamamoto A."/>
            <person name="Ito M."/>
            <person name="Ohkuma M."/>
            <person name="Sakamoto M."/>
            <person name="Matsutani M."/>
        </authorList>
    </citation>
    <scope>NUCLEOTIDE SEQUENCE [LARGE SCALE GENOMIC DNA]</scope>
    <source>
        <strain evidence="4 5">XA3</strain>
    </source>
</reference>
<dbReference type="InterPro" id="IPR029132">
    <property type="entry name" value="CBAH/NAAA_C"/>
</dbReference>
<dbReference type="PANTHER" id="PTHR35527:SF2">
    <property type="entry name" value="HYDROLASE"/>
    <property type="match status" value="1"/>
</dbReference>
<dbReference type="InterPro" id="IPR029055">
    <property type="entry name" value="Ntn_hydrolases_N"/>
</dbReference>
<dbReference type="InterPro" id="IPR052193">
    <property type="entry name" value="Peptidase_C59"/>
</dbReference>
<dbReference type="PANTHER" id="PTHR35527">
    <property type="entry name" value="CHOLOYLGLYCINE HYDROLASE"/>
    <property type="match status" value="1"/>
</dbReference>
<name>A0AAU9CW41_9LACO</name>
<accession>A0AAU9CW41</accession>
<dbReference type="Pfam" id="PF02275">
    <property type="entry name" value="CBAH"/>
    <property type="match status" value="1"/>
</dbReference>
<dbReference type="EMBL" id="AP026802">
    <property type="protein sequence ID" value="BDR58207.1"/>
    <property type="molecule type" value="Genomic_DNA"/>
</dbReference>
<evidence type="ECO:0000256" key="1">
    <source>
        <dbReference type="ARBA" id="ARBA00006625"/>
    </source>
</evidence>
<dbReference type="RefSeq" id="WP_317636123.1">
    <property type="nucleotide sequence ID" value="NZ_AP026802.1"/>
</dbReference>
<gene>
    <name evidence="4" type="ORF">XA3_06480</name>
</gene>
<keyword evidence="2 4" id="KW-0378">Hydrolase</keyword>
<keyword evidence="5" id="KW-1185">Reference proteome</keyword>
<dbReference type="KEGG" id="xap:XA3_06480"/>
<evidence type="ECO:0000256" key="2">
    <source>
        <dbReference type="ARBA" id="ARBA00022801"/>
    </source>
</evidence>
<dbReference type="GO" id="GO:0016787">
    <property type="term" value="F:hydrolase activity"/>
    <property type="evidence" value="ECO:0007669"/>
    <property type="project" value="UniProtKB-KW"/>
</dbReference>
<dbReference type="Proteomes" id="UP001321861">
    <property type="component" value="Chromosome"/>
</dbReference>
<proteinExistence type="inferred from homology"/>
<feature type="domain" description="Choloylglycine hydrolase/NAAA C-terminal" evidence="3">
    <location>
        <begin position="2"/>
        <end position="317"/>
    </location>
</feature>
<protein>
    <submittedName>
        <fullName evidence="4">Choloylglycine hydrolase</fullName>
    </submittedName>
</protein>
<sequence>MCTSITVRSVEGQVYYGRTMDYSAGMFGEDPGTPTSVITIPKGSQIKSQLNSWDSKYAVMGVATTGTVCLFDGINEAGLAGDMQVLMECSYASKDELAKRNLTGLLCEEFVTFVLTNFKSVAEIKEQIHNYALVDQAYELGGQKVHVPLHFTFFDESGAGVVLEPTDHGAFKVYDSTGVMTNSPEYSWHLINVRNYISLDNINRGKPKKLSDKLTLEPVEMGTGYGLTGIPGDYTSPSRYVKSTMVSSFMDPFKKEDGINQLYSAFRTVIIPRGLERNSAEDPLSDFTRYWAGYDISERRVYIQTCRGIGFSTMKLDPNQKEIKYTEIDLSNYSKELV</sequence>
<dbReference type="Gene3D" id="3.60.60.10">
    <property type="entry name" value="Penicillin V Acylase, Chain A"/>
    <property type="match status" value="1"/>
</dbReference>
<organism evidence="4 5">
    <name type="scientific">Xylocopilactobacillus apicola</name>
    <dbReference type="NCBI Taxonomy" id="2932184"/>
    <lineage>
        <taxon>Bacteria</taxon>
        <taxon>Bacillati</taxon>
        <taxon>Bacillota</taxon>
        <taxon>Bacilli</taxon>
        <taxon>Lactobacillales</taxon>
        <taxon>Lactobacillaceae</taxon>
        <taxon>Xylocopilactobacillus</taxon>
    </lineage>
</organism>